<proteinExistence type="predicted"/>
<protein>
    <submittedName>
        <fullName evidence="1">OCR-like antirestriction protein</fullName>
    </submittedName>
</protein>
<sequence>MSILRDIKQYGAYRLASLADTGTPENHWSEGGKLLISVRDSVLEAVEFELDSAASLAEAAEAVRDGDSLGEIADGAPSVYTATLWKEYVDLDAWQEDLSEYGEPNWDMTKNAGLAIFLIAHRLATVLLDEIIESGE</sequence>
<gene>
    <name evidence="1" type="ORF">SEA_DANZINA_70</name>
</gene>
<evidence type="ECO:0000313" key="2">
    <source>
        <dbReference type="Proteomes" id="UP000225844"/>
    </source>
</evidence>
<keyword evidence="2" id="KW-1185">Reference proteome</keyword>
<evidence type="ECO:0000313" key="1">
    <source>
        <dbReference type="EMBL" id="AKY03525.1"/>
    </source>
</evidence>
<dbReference type="Proteomes" id="UP000225844">
    <property type="component" value="Segment"/>
</dbReference>
<organism evidence="1 2">
    <name type="scientific">Streptomyces phage Danzina</name>
    <dbReference type="NCBI Taxonomy" id="1690427"/>
    <lineage>
        <taxon>Viruses</taxon>
        <taxon>Duplodnaviria</taxon>
        <taxon>Heunggongvirae</taxon>
        <taxon>Uroviricota</taxon>
        <taxon>Caudoviricetes</taxon>
        <taxon>Arquatrovirinae</taxon>
        <taxon>Likavirus</taxon>
        <taxon>Likavirus danzina</taxon>
    </lineage>
</organism>
<reference evidence="1 2" key="1">
    <citation type="submission" date="2015-06" db="EMBL/GenBank/DDBJ databases">
        <authorList>
            <person name="Zinanti J.F."/>
            <person name="Ahmed T."/>
            <person name="Alvarez G.E."/>
            <person name="Cox E.C."/>
            <person name="Garcia C."/>
            <person name="Layton S.R."/>
            <person name="Bhuiyan S."/>
            <person name="Donegan-Quick R."/>
            <person name="Benjamin R.C."/>
            <person name="Hughes L.E."/>
            <person name="Bradley K.W."/>
            <person name="Asai D.J."/>
            <person name="Bowman C.A."/>
            <person name="Russell D.A."/>
            <person name="Pope W.H."/>
            <person name="Jacobs-Sera D."/>
            <person name="Hendrix R.W."/>
            <person name="Hatfull G.F."/>
        </authorList>
    </citation>
    <scope>NUCLEOTIDE SEQUENCE [LARGE SCALE GENOMIC DNA]</scope>
</reference>
<accession>A0A0K1Y8T5</accession>
<dbReference type="EMBL" id="KT124228">
    <property type="protein sequence ID" value="AKY03525.1"/>
    <property type="molecule type" value="Genomic_DNA"/>
</dbReference>
<name>A0A0K1Y8T5_9CAUD</name>